<dbReference type="PANTHER" id="PTHR37981">
    <property type="entry name" value="LIPASE 2"/>
    <property type="match status" value="1"/>
</dbReference>
<organism evidence="5 6">
    <name type="scientific">Streptomyces aquilus</name>
    <dbReference type="NCBI Taxonomy" id="2548456"/>
    <lineage>
        <taxon>Bacteria</taxon>
        <taxon>Bacillati</taxon>
        <taxon>Actinomycetota</taxon>
        <taxon>Actinomycetes</taxon>
        <taxon>Kitasatosporales</taxon>
        <taxon>Streptomycetaceae</taxon>
        <taxon>Streptomyces</taxon>
    </lineage>
</organism>
<dbReference type="Proteomes" id="UP000280197">
    <property type="component" value="Chromosome"/>
</dbReference>
<feature type="signal peptide" evidence="3">
    <location>
        <begin position="1"/>
        <end position="25"/>
    </location>
</feature>
<feature type="disulfide bond" evidence="2">
    <location>
        <begin position="145"/>
        <end position="168"/>
    </location>
</feature>
<evidence type="ECO:0000313" key="6">
    <source>
        <dbReference type="Proteomes" id="UP000280197"/>
    </source>
</evidence>
<dbReference type="CDD" id="cd01823">
    <property type="entry name" value="SEST_like"/>
    <property type="match status" value="1"/>
</dbReference>
<reference evidence="5 6" key="1">
    <citation type="submission" date="2018-12" db="EMBL/GenBank/DDBJ databases">
        <authorList>
            <person name="Li K."/>
        </authorList>
    </citation>
    <scope>NUCLEOTIDE SEQUENCE [LARGE SCALE GENOMIC DNA]</scope>
    <source>
        <strain evidence="6">CR22</strain>
    </source>
</reference>
<feature type="active site" description="Nucleophile" evidence="1">
    <location>
        <position position="50"/>
    </location>
</feature>
<dbReference type="EMBL" id="CP034463">
    <property type="protein sequence ID" value="AZP15539.1"/>
    <property type="molecule type" value="Genomic_DNA"/>
</dbReference>
<keyword evidence="2" id="KW-1015">Disulfide bond</keyword>
<feature type="active site" evidence="1">
    <location>
        <position position="293"/>
    </location>
</feature>
<feature type="disulfide bond" evidence="2">
    <location>
        <begin position="223"/>
        <end position="272"/>
    </location>
</feature>
<accession>A0A3S9HU42</accession>
<sequence>MRTRTGIGLATALSCAVLVSVVAVARDGNGSPAAALNGPPRGPYVALGDSYTAGPRIPGQHAKPAGCDRSDRNYPALVAAELGLAGAEFRDMSCSGATTGDLFTAQDTDSGTNPAQLSAVSARTRLVTVGIGGDDIGFGELITTCVKAGVRYQLESRIGDLAPDRAPCRARHTSGDTDEIGTNIAATGGRVADVLADIRRRAPEARVYVVGYPTILPAQGADCARAMGLAPGDVTFLRQKEQQLNTMLRRTAADAGAGYVDTYAPSDGRDACAKADARWVEPLIPAAPAAPVHPNERGERGMAQAVLRAFRAGG</sequence>
<keyword evidence="5" id="KW-0378">Hydrolase</keyword>
<proteinExistence type="predicted"/>
<dbReference type="Gene3D" id="3.40.50.1110">
    <property type="entry name" value="SGNH hydrolase"/>
    <property type="match status" value="1"/>
</dbReference>
<dbReference type="InterPro" id="IPR037460">
    <property type="entry name" value="SEST-like"/>
</dbReference>
<dbReference type="RefSeq" id="WP_126269917.1">
    <property type="nucleotide sequence ID" value="NZ_CP034463.1"/>
</dbReference>
<dbReference type="KEGG" id="saqu:EJC51_05160"/>
<keyword evidence="3" id="KW-0732">Signal</keyword>
<dbReference type="SUPFAM" id="SSF52266">
    <property type="entry name" value="SGNH hydrolase"/>
    <property type="match status" value="1"/>
</dbReference>
<protein>
    <submittedName>
        <fullName evidence="5">SGNH/GDSL hydrolase family protein</fullName>
    </submittedName>
</protein>
<dbReference type="Pfam" id="PF13472">
    <property type="entry name" value="Lipase_GDSL_2"/>
    <property type="match status" value="1"/>
</dbReference>
<dbReference type="PROSITE" id="PS51257">
    <property type="entry name" value="PROKAR_LIPOPROTEIN"/>
    <property type="match status" value="1"/>
</dbReference>
<feature type="domain" description="SGNH hydrolase-type esterase" evidence="4">
    <location>
        <begin position="46"/>
        <end position="300"/>
    </location>
</feature>
<dbReference type="InterPro" id="IPR036514">
    <property type="entry name" value="SGNH_hydro_sf"/>
</dbReference>
<dbReference type="PANTHER" id="PTHR37981:SF1">
    <property type="entry name" value="SGNH HYDROLASE-TYPE ESTERASE DOMAIN-CONTAINING PROTEIN"/>
    <property type="match status" value="1"/>
</dbReference>
<evidence type="ECO:0000313" key="5">
    <source>
        <dbReference type="EMBL" id="AZP15539.1"/>
    </source>
</evidence>
<evidence type="ECO:0000256" key="1">
    <source>
        <dbReference type="PIRSR" id="PIRSR637460-1"/>
    </source>
</evidence>
<evidence type="ECO:0000259" key="4">
    <source>
        <dbReference type="Pfam" id="PF13472"/>
    </source>
</evidence>
<gene>
    <name evidence="5" type="ORF">EJC51_05160</name>
</gene>
<feature type="disulfide bond" evidence="2">
    <location>
        <begin position="67"/>
        <end position="94"/>
    </location>
</feature>
<evidence type="ECO:0000256" key="2">
    <source>
        <dbReference type="PIRSR" id="PIRSR637460-2"/>
    </source>
</evidence>
<feature type="chain" id="PRO_5019062435" evidence="3">
    <location>
        <begin position="26"/>
        <end position="314"/>
    </location>
</feature>
<keyword evidence="6" id="KW-1185">Reference proteome</keyword>
<dbReference type="InterPro" id="IPR013830">
    <property type="entry name" value="SGNH_hydro"/>
</dbReference>
<name>A0A3S9HU42_9ACTN</name>
<dbReference type="GO" id="GO:0004806">
    <property type="term" value="F:triacylglycerol lipase activity"/>
    <property type="evidence" value="ECO:0007669"/>
    <property type="project" value="TreeGrafter"/>
</dbReference>
<evidence type="ECO:0000256" key="3">
    <source>
        <dbReference type="SAM" id="SignalP"/>
    </source>
</evidence>
<dbReference type="GO" id="GO:0019433">
    <property type="term" value="P:triglyceride catabolic process"/>
    <property type="evidence" value="ECO:0007669"/>
    <property type="project" value="TreeGrafter"/>
</dbReference>
<dbReference type="AlphaFoldDB" id="A0A3S9HU42"/>